<dbReference type="InterPro" id="IPR013563">
    <property type="entry name" value="Oligopep_ABC_C"/>
</dbReference>
<evidence type="ECO:0000259" key="6">
    <source>
        <dbReference type="PROSITE" id="PS50893"/>
    </source>
</evidence>
<dbReference type="CDD" id="cd03257">
    <property type="entry name" value="ABC_NikE_OppD_transporters"/>
    <property type="match status" value="2"/>
</dbReference>
<dbReference type="InterPro" id="IPR027417">
    <property type="entry name" value="P-loop_NTPase"/>
</dbReference>
<evidence type="ECO:0000256" key="5">
    <source>
        <dbReference type="ARBA" id="ARBA00022840"/>
    </source>
</evidence>
<dbReference type="InterPro" id="IPR017871">
    <property type="entry name" value="ABC_transporter-like_CS"/>
</dbReference>
<keyword evidence="3" id="KW-1003">Cell membrane</keyword>
<dbReference type="PANTHER" id="PTHR43776">
    <property type="entry name" value="TRANSPORT ATP-BINDING PROTEIN"/>
    <property type="match status" value="1"/>
</dbReference>
<dbReference type="SMART" id="SM00382">
    <property type="entry name" value="AAA"/>
    <property type="match status" value="2"/>
</dbReference>
<organism evidence="7 8">
    <name type="scientific">Actimicrobium antarcticum</name>
    <dbReference type="NCBI Taxonomy" id="1051899"/>
    <lineage>
        <taxon>Bacteria</taxon>
        <taxon>Pseudomonadati</taxon>
        <taxon>Pseudomonadota</taxon>
        <taxon>Betaproteobacteria</taxon>
        <taxon>Burkholderiales</taxon>
        <taxon>Oxalobacteraceae</taxon>
        <taxon>Actimicrobium</taxon>
    </lineage>
</organism>
<name>A0ABP7SL49_9BURK</name>
<dbReference type="SUPFAM" id="SSF52540">
    <property type="entry name" value="P-loop containing nucleoside triphosphate hydrolases"/>
    <property type="match status" value="2"/>
</dbReference>
<gene>
    <name evidence="7" type="ORF">GCM10022212_04030</name>
</gene>
<dbReference type="RefSeq" id="WP_344761552.1">
    <property type="nucleotide sequence ID" value="NZ_BAAAZE010000003.1"/>
</dbReference>
<dbReference type="PANTHER" id="PTHR43776:SF7">
    <property type="entry name" value="D,D-DIPEPTIDE TRANSPORT ATP-BINDING PROTEIN DDPF-RELATED"/>
    <property type="match status" value="1"/>
</dbReference>
<keyword evidence="2" id="KW-0813">Transport</keyword>
<evidence type="ECO:0000313" key="8">
    <source>
        <dbReference type="Proteomes" id="UP001501353"/>
    </source>
</evidence>
<reference evidence="8" key="1">
    <citation type="journal article" date="2019" name="Int. J. Syst. Evol. Microbiol.">
        <title>The Global Catalogue of Microorganisms (GCM) 10K type strain sequencing project: providing services to taxonomists for standard genome sequencing and annotation.</title>
        <authorList>
            <consortium name="The Broad Institute Genomics Platform"/>
            <consortium name="The Broad Institute Genome Sequencing Center for Infectious Disease"/>
            <person name="Wu L."/>
            <person name="Ma J."/>
        </authorList>
    </citation>
    <scope>NUCLEOTIDE SEQUENCE [LARGE SCALE GENOMIC DNA]</scope>
    <source>
        <strain evidence="8">JCM 16673</strain>
    </source>
</reference>
<comment type="similarity">
    <text evidence="1">Belongs to the ABC transporter superfamily.</text>
</comment>
<evidence type="ECO:0000313" key="7">
    <source>
        <dbReference type="EMBL" id="GAA4013261.1"/>
    </source>
</evidence>
<dbReference type="Gene3D" id="3.40.50.300">
    <property type="entry name" value="P-loop containing nucleotide triphosphate hydrolases"/>
    <property type="match status" value="2"/>
</dbReference>
<dbReference type="InterPro" id="IPR003439">
    <property type="entry name" value="ABC_transporter-like_ATP-bd"/>
</dbReference>
<evidence type="ECO:0000256" key="1">
    <source>
        <dbReference type="ARBA" id="ARBA00005417"/>
    </source>
</evidence>
<dbReference type="PROSITE" id="PS00211">
    <property type="entry name" value="ABC_TRANSPORTER_1"/>
    <property type="match status" value="2"/>
</dbReference>
<dbReference type="GO" id="GO:0005524">
    <property type="term" value="F:ATP binding"/>
    <property type="evidence" value="ECO:0007669"/>
    <property type="project" value="UniProtKB-KW"/>
</dbReference>
<feature type="domain" description="ABC transporter" evidence="6">
    <location>
        <begin position="304"/>
        <end position="553"/>
    </location>
</feature>
<dbReference type="InterPro" id="IPR050319">
    <property type="entry name" value="ABC_transp_ATP-bind"/>
</dbReference>
<comment type="caution">
    <text evidence="7">The sequence shown here is derived from an EMBL/GenBank/DDBJ whole genome shotgun (WGS) entry which is preliminary data.</text>
</comment>
<keyword evidence="3" id="KW-0472">Membrane</keyword>
<keyword evidence="4" id="KW-0547">Nucleotide-binding</keyword>
<proteinExistence type="inferred from homology"/>
<feature type="domain" description="ABC transporter" evidence="6">
    <location>
        <begin position="6"/>
        <end position="259"/>
    </location>
</feature>
<dbReference type="PROSITE" id="PS50893">
    <property type="entry name" value="ABC_TRANSPORTER_2"/>
    <property type="match status" value="2"/>
</dbReference>
<dbReference type="EMBL" id="BAAAZE010000003">
    <property type="protein sequence ID" value="GAA4013261.1"/>
    <property type="molecule type" value="Genomic_DNA"/>
</dbReference>
<protein>
    <submittedName>
        <fullName evidence="7">ABC transporter ATP-binding protein</fullName>
    </submittedName>
</protein>
<sequence length="562" mass="62010">MTTPLLSVKNLRVSFMTDKTHSVEAVKGISFDIPRNATVALVGESGSGKSVSSLAVMGLLSADSALVDPTSSIEFEGRNLLALSIAERRNLCGKEISMIFQEPMTSLNPVFTVGFQIAEVLKLHMNMDSQQARARTLALLEEVGIPSPGTKIDDYPNQLSGGQQQRVMIAMAIACEPKLLIADEPTTALDVTIQKQIIDLIDALRKKRQMSVLFITHDLALVGEIADSVIVMRNGEVREMGEIHQIFEAPKDPYTKALLRCRPSLDSRPMRLPVIADYLEGDGEPAGLTEQRSRGLTGSEDIVLDVRNLGKSFYTREGFFGRKEFKAVSDVSFKLARGKTLGVVGESGSGKTTVGLTLMRLHQATSGQALFDGKDILAMSNKEFMAYKRRIQIIFQNPYASLNPRFTVGQILLEPMQIHAIGRDDKERTAMAYALLKKVGLPEAAFHRYPHEFSGGQRQRIAIARCLTLKPEVLVCDESVSALDVSVQAQVLNLLQDLQEEFNMSYIFISHDLAVVKYIADQVMVMNQGRVVELANSDELYRNPQHAYTKTLLSAIPKGLTH</sequence>
<keyword evidence="5 7" id="KW-0067">ATP-binding</keyword>
<accession>A0ABP7SL49</accession>
<keyword evidence="8" id="KW-1185">Reference proteome</keyword>
<evidence type="ECO:0000256" key="4">
    <source>
        <dbReference type="ARBA" id="ARBA00022741"/>
    </source>
</evidence>
<dbReference type="Proteomes" id="UP001501353">
    <property type="component" value="Unassembled WGS sequence"/>
</dbReference>
<evidence type="ECO:0000256" key="2">
    <source>
        <dbReference type="ARBA" id="ARBA00022448"/>
    </source>
</evidence>
<dbReference type="NCBIfam" id="NF008453">
    <property type="entry name" value="PRK11308.1"/>
    <property type="match status" value="2"/>
</dbReference>
<evidence type="ECO:0000256" key="3">
    <source>
        <dbReference type="ARBA" id="ARBA00022475"/>
    </source>
</evidence>
<dbReference type="Pfam" id="PF08352">
    <property type="entry name" value="oligo_HPY"/>
    <property type="match status" value="2"/>
</dbReference>
<dbReference type="Pfam" id="PF00005">
    <property type="entry name" value="ABC_tran"/>
    <property type="match status" value="2"/>
</dbReference>
<dbReference type="NCBIfam" id="NF007739">
    <property type="entry name" value="PRK10419.1"/>
    <property type="match status" value="2"/>
</dbReference>
<dbReference type="InterPro" id="IPR003593">
    <property type="entry name" value="AAA+_ATPase"/>
</dbReference>